<dbReference type="Proteomes" id="UP000651271">
    <property type="component" value="Unassembled WGS sequence"/>
</dbReference>
<evidence type="ECO:0000259" key="12">
    <source>
        <dbReference type="Pfam" id="PF00593"/>
    </source>
</evidence>
<proteinExistence type="inferred from homology"/>
<keyword evidence="5" id="KW-0732">Signal</keyword>
<dbReference type="SUPFAM" id="SSF56935">
    <property type="entry name" value="Porins"/>
    <property type="match status" value="1"/>
</dbReference>
<dbReference type="InterPro" id="IPR012910">
    <property type="entry name" value="Plug_dom"/>
</dbReference>
<dbReference type="InterPro" id="IPR037066">
    <property type="entry name" value="Plug_dom_sf"/>
</dbReference>
<dbReference type="Gene3D" id="2.170.130.10">
    <property type="entry name" value="TonB-dependent receptor, plug domain"/>
    <property type="match status" value="1"/>
</dbReference>
<keyword evidence="8 14" id="KW-0675">Receptor</keyword>
<dbReference type="InterPro" id="IPR036942">
    <property type="entry name" value="Beta-barrel_TonB_sf"/>
</dbReference>
<accession>A0ABR7YF98</accession>
<dbReference type="EMBL" id="JACOIJ010000018">
    <property type="protein sequence ID" value="MBD1429950.1"/>
    <property type="molecule type" value="Genomic_DNA"/>
</dbReference>
<keyword evidence="2 10" id="KW-0813">Transport</keyword>
<keyword evidence="4 10" id="KW-0812">Transmembrane</keyword>
<dbReference type="Gene3D" id="2.40.170.20">
    <property type="entry name" value="TonB-dependent receptor, beta-barrel domain"/>
    <property type="match status" value="1"/>
</dbReference>
<gene>
    <name evidence="14" type="ORF">H8B04_10255</name>
</gene>
<evidence type="ECO:0000256" key="6">
    <source>
        <dbReference type="ARBA" id="ARBA00023077"/>
    </source>
</evidence>
<evidence type="ECO:0000256" key="9">
    <source>
        <dbReference type="ARBA" id="ARBA00023237"/>
    </source>
</evidence>
<sequence>MYSNKMLFSIAGIICTNCMYAQTDNTLRKDSISEVVISENRFQIPFAERNKNIEIITAQDISQMPVKSISEVLAFINGVDVRQRGPFGTQADISIDGGTFEQALILLNGVKISDPQTGHHTMNIPVALDAIERIEVLRGPMARVYGVNALTGAINIVTKSFAKNSLTVHLQGGSSLENKEEGDGSGKYWGGGAQVVAQLGNKDFQNLISLSTNKTNGQRYNSATEDMRLYYQGAYNLNASNSLDWSAGYIDNEFGANGYYAAPGDKESYEIVRTAFAHFSTKHYFGEKFYISPRISNRYNSDDYRYYRNDLSKARSEHKNNALSLELNSRLTTSLGQFGLGLELRDEDVKSNNLGNHTRENFGSYLEYRTELLSKLTLHVGAYSNYNSKYGWEVYPGVDVGYQFIPNWKLNLNVGKSQRIPSFTDLYLKQPANVGNPDLKSEYAWQYETSLQGKIGGTQLEIRYFYRDINDFVDWTKNAGNVTDPTEISKIPYQPLNLGNNKMHGVSASLSRVYVIGFDRSLKYVLGYNYLSPEDLSYQTGIISKYVLESLKHQALLRILYNARNWEFSTGNRWIKRELNKPYFVSDVRLGYTIHHWNIYGDVINIANASYQESGAVLMPKRWFSFGIRLSL</sequence>
<comment type="caution">
    <text evidence="14">The sequence shown here is derived from an EMBL/GenBank/DDBJ whole genome shotgun (WGS) entry which is preliminary data.</text>
</comment>
<evidence type="ECO:0000256" key="1">
    <source>
        <dbReference type="ARBA" id="ARBA00004571"/>
    </source>
</evidence>
<dbReference type="PANTHER" id="PTHR30069">
    <property type="entry name" value="TONB-DEPENDENT OUTER MEMBRANE RECEPTOR"/>
    <property type="match status" value="1"/>
</dbReference>
<feature type="domain" description="TonB-dependent receptor plug" evidence="13">
    <location>
        <begin position="51"/>
        <end position="153"/>
    </location>
</feature>
<evidence type="ECO:0000259" key="13">
    <source>
        <dbReference type="Pfam" id="PF07715"/>
    </source>
</evidence>
<dbReference type="Pfam" id="PF00593">
    <property type="entry name" value="TonB_dep_Rec_b-barrel"/>
    <property type="match status" value="1"/>
</dbReference>
<keyword evidence="7 10" id="KW-0472">Membrane</keyword>
<evidence type="ECO:0000256" key="8">
    <source>
        <dbReference type="ARBA" id="ARBA00023170"/>
    </source>
</evidence>
<evidence type="ECO:0000256" key="11">
    <source>
        <dbReference type="RuleBase" id="RU003357"/>
    </source>
</evidence>
<evidence type="ECO:0000256" key="2">
    <source>
        <dbReference type="ARBA" id="ARBA00022448"/>
    </source>
</evidence>
<dbReference type="PROSITE" id="PS52016">
    <property type="entry name" value="TONB_DEPENDENT_REC_3"/>
    <property type="match status" value="1"/>
</dbReference>
<evidence type="ECO:0000256" key="7">
    <source>
        <dbReference type="ARBA" id="ARBA00023136"/>
    </source>
</evidence>
<name>A0ABR7YF98_9SPHI</name>
<evidence type="ECO:0000256" key="3">
    <source>
        <dbReference type="ARBA" id="ARBA00022452"/>
    </source>
</evidence>
<comment type="subcellular location">
    <subcellularLocation>
        <location evidence="1 10">Cell outer membrane</location>
        <topology evidence="1 10">Multi-pass membrane protein</topology>
    </subcellularLocation>
</comment>
<evidence type="ECO:0000256" key="5">
    <source>
        <dbReference type="ARBA" id="ARBA00022729"/>
    </source>
</evidence>
<reference evidence="14 15" key="1">
    <citation type="submission" date="2020-08" db="EMBL/GenBank/DDBJ databases">
        <title>Sphingobacterium sp. DN04309 isolated from aquaculture water.</title>
        <authorList>
            <person name="Zhang M."/>
        </authorList>
    </citation>
    <scope>NUCLEOTIDE SEQUENCE [LARGE SCALE GENOMIC DNA]</scope>
    <source>
        <strain evidence="14 15">DN04309</strain>
    </source>
</reference>
<evidence type="ECO:0000313" key="15">
    <source>
        <dbReference type="Proteomes" id="UP000651271"/>
    </source>
</evidence>
<comment type="similarity">
    <text evidence="10 11">Belongs to the TonB-dependent receptor family.</text>
</comment>
<dbReference type="RefSeq" id="WP_190302293.1">
    <property type="nucleotide sequence ID" value="NZ_JACOIJ010000018.1"/>
</dbReference>
<keyword evidence="6 11" id="KW-0798">TonB box</keyword>
<keyword evidence="3 10" id="KW-1134">Transmembrane beta strand</keyword>
<evidence type="ECO:0000256" key="4">
    <source>
        <dbReference type="ARBA" id="ARBA00022692"/>
    </source>
</evidence>
<dbReference type="Pfam" id="PF07715">
    <property type="entry name" value="Plug"/>
    <property type="match status" value="1"/>
</dbReference>
<dbReference type="InterPro" id="IPR039426">
    <property type="entry name" value="TonB-dep_rcpt-like"/>
</dbReference>
<organism evidence="14 15">
    <name type="scientific">Sphingobacterium litopenaei</name>
    <dbReference type="NCBI Taxonomy" id="2763500"/>
    <lineage>
        <taxon>Bacteria</taxon>
        <taxon>Pseudomonadati</taxon>
        <taxon>Bacteroidota</taxon>
        <taxon>Sphingobacteriia</taxon>
        <taxon>Sphingobacteriales</taxon>
        <taxon>Sphingobacteriaceae</taxon>
        <taxon>Sphingobacterium</taxon>
    </lineage>
</organism>
<keyword evidence="15" id="KW-1185">Reference proteome</keyword>
<feature type="domain" description="TonB-dependent receptor-like beta-barrel" evidence="12">
    <location>
        <begin position="197"/>
        <end position="606"/>
    </location>
</feature>
<dbReference type="InterPro" id="IPR000531">
    <property type="entry name" value="Beta-barrel_TonB"/>
</dbReference>
<protein>
    <submittedName>
        <fullName evidence="14">TonB-dependent receptor</fullName>
    </submittedName>
</protein>
<dbReference type="PANTHER" id="PTHR30069:SF29">
    <property type="entry name" value="HEMOGLOBIN AND HEMOGLOBIN-HAPTOGLOBIN-BINDING PROTEIN 1-RELATED"/>
    <property type="match status" value="1"/>
</dbReference>
<keyword evidence="9 10" id="KW-0998">Cell outer membrane</keyword>
<evidence type="ECO:0000313" key="14">
    <source>
        <dbReference type="EMBL" id="MBD1429950.1"/>
    </source>
</evidence>
<evidence type="ECO:0000256" key="10">
    <source>
        <dbReference type="PROSITE-ProRule" id="PRU01360"/>
    </source>
</evidence>